<dbReference type="RefSeq" id="WP_066800251.1">
    <property type="nucleotide sequence ID" value="NZ_CP014206.1"/>
</dbReference>
<protein>
    <submittedName>
        <fullName evidence="2">Uncharacterized protein</fullName>
    </submittedName>
</protein>
<dbReference type="AlphaFoldDB" id="A0A126QKN5"/>
<gene>
    <name evidence="1" type="ORF">AWY79_03325</name>
    <name evidence="2" type="ORF">EDC59_107121</name>
</gene>
<dbReference type="EMBL" id="CP014206">
    <property type="protein sequence ID" value="AMK10218.1"/>
    <property type="molecule type" value="Genomic_DNA"/>
</dbReference>
<sequence length="72" mass="7919">MSATIQCPYCNAPRITGGFDNYSPFYVNCPECSRRYIVEPVRNGVVVYRDGEAPCCSDPDCRATEMAGSGQE</sequence>
<dbReference type="OrthoDB" id="5422360at2"/>
<evidence type="ECO:0000313" key="3">
    <source>
        <dbReference type="Proteomes" id="UP000055611"/>
    </source>
</evidence>
<organism evidence="2 4">
    <name type="scientific">Pseudodesulfovibrio indicus</name>
    <dbReference type="NCBI Taxonomy" id="1716143"/>
    <lineage>
        <taxon>Bacteria</taxon>
        <taxon>Pseudomonadati</taxon>
        <taxon>Thermodesulfobacteriota</taxon>
        <taxon>Desulfovibrionia</taxon>
        <taxon>Desulfovibrionales</taxon>
        <taxon>Desulfovibrionaceae</taxon>
    </lineage>
</organism>
<evidence type="ECO:0000313" key="1">
    <source>
        <dbReference type="EMBL" id="AMK10218.1"/>
    </source>
</evidence>
<proteinExistence type="predicted"/>
<name>A0A126QKN5_9BACT</name>
<dbReference type="Proteomes" id="UP000055611">
    <property type="component" value="Chromosome"/>
</dbReference>
<accession>A0A126QKN5</accession>
<dbReference type="Proteomes" id="UP000295506">
    <property type="component" value="Unassembled WGS sequence"/>
</dbReference>
<reference evidence="2 4" key="2">
    <citation type="submission" date="2019-03" db="EMBL/GenBank/DDBJ databases">
        <title>Genomic Encyclopedia of Type Strains, Phase IV (KMG-IV): sequencing the most valuable type-strain genomes for metagenomic binning, comparative biology and taxonomic classification.</title>
        <authorList>
            <person name="Goeker M."/>
        </authorList>
    </citation>
    <scope>NUCLEOTIDE SEQUENCE [LARGE SCALE GENOMIC DNA]</scope>
    <source>
        <strain evidence="2 4">DSM 101483</strain>
    </source>
</reference>
<evidence type="ECO:0000313" key="2">
    <source>
        <dbReference type="EMBL" id="TDT87926.1"/>
    </source>
</evidence>
<reference evidence="1 3" key="1">
    <citation type="journal article" date="2016" name="Front. Microbiol.">
        <title>Genome Sequence of the Piezophilic, Mesophilic Sulfate-Reducing Bacterium Desulfovibrio indicus J2T.</title>
        <authorList>
            <person name="Cao J."/>
            <person name="Maignien L."/>
            <person name="Shao Z."/>
            <person name="Alain K."/>
            <person name="Jebbar M."/>
        </authorList>
    </citation>
    <scope>NUCLEOTIDE SEQUENCE [LARGE SCALE GENOMIC DNA]</scope>
    <source>
        <strain evidence="1 3">J2</strain>
    </source>
</reference>
<evidence type="ECO:0000313" key="4">
    <source>
        <dbReference type="Proteomes" id="UP000295506"/>
    </source>
</evidence>
<keyword evidence="3" id="KW-1185">Reference proteome</keyword>
<dbReference type="EMBL" id="SOBK01000007">
    <property type="protein sequence ID" value="TDT87926.1"/>
    <property type="molecule type" value="Genomic_DNA"/>
</dbReference>
<dbReference type="KEGG" id="dej:AWY79_03325"/>